<sequence>PGLCPKFLHTNSTSHTWPFSAIAELIDNAYDPDVSAKQIWIDKTVINDNICLTFTDNGNGMNSEKLHKMLSFGFSEKSVMNGRVPVGLYGNGFKSGSMRLGKDAIVFTKNGDTMSVGLLSQTFLEVTKAEHVMVPIVTFTNQHILAACQNSLKAILTHSLFSTEEKLLAELDAIIGKKGTRIIIWNLRKDKNDKPEFDFDKDKYDIRIPEDLDETGKRGYKKQERMDQIVPESDYSLRAYCSILYLKPTMQIILRGQKVKTQLVSKSLAFIERDIYRPKFLNAKTVRITFGFNCRNKDHYGIMMYHKNRLIKAYERVGCQLKANNMGVGVVGIIECNFLKPTHNKQDFDYTNEYRLTIAALGEKLNDYWNEMKTKKNEEYPLALPVEEIQKQPDQTWVQCDACLKWRKLPDGIEHLPEKWYCSLNPDPQFRNCNVPEEPEDDDLIHPTYEKTYKKNKDFKTFSSPNAKEALPRLLIPKSSDASVRRSLPILIKVSSPHLDADSSLKRRTQSCATPVSLKTPRLSDKTFSNHEEEDDDEDVIILEESSTPKPSADPDVPVVKTECINLDQEEKQKESSPVGEPCSATTSEARSDQLSSATQTELPKLVVKKEEVEDIPVQIPGAGMEKEQHKVNGVPETSAEMENELKNQLQSLTREKEMYQSKCEALTKQVETLEQQLLEMNNKYVKKEMCHQATETVPSCGEGNAEERSLAEVTALYEQALGEIATLKEQCSTLQNLKTECSKCADGESKSEVDEMAVQLDDVFRQLDKCTTERDSYKSQIEVLEVEKNQMACQCEELKAELAQLKASIPQAVARANDSTTSNVEDSVNFSDGESLKLRSLRVNVGQLLATIMPDLDLQQVNYDIDVVDEILGQVVEQMHEISST</sequence>
<dbReference type="CDD" id="cd16931">
    <property type="entry name" value="HATPase_MORC-like"/>
    <property type="match status" value="1"/>
</dbReference>
<dbReference type="SUPFAM" id="SSF55874">
    <property type="entry name" value="ATPase domain of HSP90 chaperone/DNA topoisomerase II/histidine kinase"/>
    <property type="match status" value="1"/>
</dbReference>
<gene>
    <name evidence="10" type="primary">MORC3</name>
</gene>
<dbReference type="Gene3D" id="3.30.565.10">
    <property type="entry name" value="Histidine kinase-like ATPase, C-terminal domain"/>
    <property type="match status" value="1"/>
</dbReference>
<dbReference type="Gene3D" id="3.30.40.100">
    <property type="match status" value="1"/>
</dbReference>
<evidence type="ECO:0000256" key="4">
    <source>
        <dbReference type="ARBA" id="ARBA00022833"/>
    </source>
</evidence>
<keyword evidence="11" id="KW-1185">Reference proteome</keyword>
<dbReference type="PANTHER" id="PTHR23336:SF17">
    <property type="entry name" value="MORC FAMILY CW-TYPE ZINC FINGER PROTEIN 3"/>
    <property type="match status" value="1"/>
</dbReference>
<dbReference type="InterPro" id="IPR045261">
    <property type="entry name" value="MORC_ATPase"/>
</dbReference>
<dbReference type="GeneTree" id="ENSGT00940000160495"/>
<keyword evidence="3" id="KW-0863">Zinc-finger</keyword>
<feature type="coiled-coil region" evidence="7">
    <location>
        <begin position="711"/>
        <end position="738"/>
    </location>
</feature>
<dbReference type="PROSITE" id="PS51050">
    <property type="entry name" value="ZF_CW"/>
    <property type="match status" value="1"/>
</dbReference>
<dbReference type="GO" id="GO:0008270">
    <property type="term" value="F:zinc ion binding"/>
    <property type="evidence" value="ECO:0007669"/>
    <property type="project" value="UniProtKB-KW"/>
</dbReference>
<evidence type="ECO:0000256" key="5">
    <source>
        <dbReference type="ARBA" id="ARBA00023054"/>
    </source>
</evidence>
<dbReference type="FunFam" id="3.30.40.100:FF:000003">
    <property type="entry name" value="MORC family CW-type zinc finger 3"/>
    <property type="match status" value="1"/>
</dbReference>
<dbReference type="GO" id="GO:0016887">
    <property type="term" value="F:ATP hydrolysis activity"/>
    <property type="evidence" value="ECO:0007669"/>
    <property type="project" value="InterPro"/>
</dbReference>
<reference evidence="10" key="1">
    <citation type="submission" date="2025-08" db="UniProtKB">
        <authorList>
            <consortium name="Ensembl"/>
        </authorList>
    </citation>
    <scope>IDENTIFICATION</scope>
</reference>
<accession>A0A8C9N867</accession>
<evidence type="ECO:0000256" key="2">
    <source>
        <dbReference type="ARBA" id="ARBA00022723"/>
    </source>
</evidence>
<dbReference type="FunFam" id="3.30.565.10:FF:000035">
    <property type="entry name" value="MORC family CW-type zinc finger protein 4"/>
    <property type="match status" value="1"/>
</dbReference>
<evidence type="ECO:0000259" key="9">
    <source>
        <dbReference type="PROSITE" id="PS51050"/>
    </source>
</evidence>
<dbReference type="InterPro" id="IPR036890">
    <property type="entry name" value="HATPase_C_sf"/>
</dbReference>
<protein>
    <submittedName>
        <fullName evidence="10">MORC family CW-type zinc finger 3</fullName>
    </submittedName>
</protein>
<dbReference type="InterPro" id="IPR041006">
    <property type="entry name" value="Morc_S5"/>
</dbReference>
<evidence type="ECO:0000256" key="8">
    <source>
        <dbReference type="SAM" id="MobiDB-lite"/>
    </source>
</evidence>
<comment type="subcellular location">
    <subcellularLocation>
        <location evidence="1">Nucleus</location>
    </subcellularLocation>
</comment>
<feature type="domain" description="CW-type" evidence="9">
    <location>
        <begin position="391"/>
        <end position="441"/>
    </location>
</feature>
<organism evidence="10 11">
    <name type="scientific">Serinus canaria</name>
    <name type="common">Island canary</name>
    <name type="synonym">Fringilla canaria</name>
    <dbReference type="NCBI Taxonomy" id="9135"/>
    <lineage>
        <taxon>Eukaryota</taxon>
        <taxon>Metazoa</taxon>
        <taxon>Chordata</taxon>
        <taxon>Craniata</taxon>
        <taxon>Vertebrata</taxon>
        <taxon>Euteleostomi</taxon>
        <taxon>Archelosauria</taxon>
        <taxon>Archosauria</taxon>
        <taxon>Dinosauria</taxon>
        <taxon>Saurischia</taxon>
        <taxon>Theropoda</taxon>
        <taxon>Coelurosauria</taxon>
        <taxon>Aves</taxon>
        <taxon>Neognathae</taxon>
        <taxon>Neoaves</taxon>
        <taxon>Telluraves</taxon>
        <taxon>Australaves</taxon>
        <taxon>Passeriformes</taxon>
        <taxon>Passeroidea</taxon>
        <taxon>Fringillidae</taxon>
        <taxon>Carduelinae</taxon>
        <taxon>Serinus</taxon>
    </lineage>
</organism>
<dbReference type="AlphaFoldDB" id="A0A8C9N867"/>
<proteinExistence type="predicted"/>
<evidence type="ECO:0000313" key="10">
    <source>
        <dbReference type="Ensembl" id="ENSSCAP00000014445.1"/>
    </source>
</evidence>
<evidence type="ECO:0000256" key="1">
    <source>
        <dbReference type="ARBA" id="ARBA00004123"/>
    </source>
</evidence>
<keyword evidence="2" id="KW-0479">Metal-binding</keyword>
<feature type="region of interest" description="Disordered" evidence="8">
    <location>
        <begin position="499"/>
        <end position="540"/>
    </location>
</feature>
<dbReference type="Pfam" id="PF07496">
    <property type="entry name" value="zf-CW"/>
    <property type="match status" value="1"/>
</dbReference>
<evidence type="ECO:0000256" key="3">
    <source>
        <dbReference type="ARBA" id="ARBA00022771"/>
    </source>
</evidence>
<dbReference type="GO" id="GO:0016605">
    <property type="term" value="C:PML body"/>
    <property type="evidence" value="ECO:0007669"/>
    <property type="project" value="TreeGrafter"/>
</dbReference>
<feature type="coiled-coil region" evidence="7">
    <location>
        <begin position="768"/>
        <end position="816"/>
    </location>
</feature>
<evidence type="ECO:0000313" key="11">
    <source>
        <dbReference type="Proteomes" id="UP000694409"/>
    </source>
</evidence>
<dbReference type="InterPro" id="IPR011124">
    <property type="entry name" value="Znf_CW"/>
</dbReference>
<keyword evidence="6" id="KW-0539">Nucleus</keyword>
<feature type="coiled-coil region" evidence="7">
    <location>
        <begin position="639"/>
        <end position="684"/>
    </location>
</feature>
<dbReference type="Ensembl" id="ENSSCAT00000016202.1">
    <property type="protein sequence ID" value="ENSSCAP00000014445.1"/>
    <property type="gene ID" value="ENSSCAG00000010568.1"/>
</dbReference>
<feature type="compositionally biased region" description="Basic and acidic residues" evidence="8">
    <location>
        <begin position="522"/>
        <end position="531"/>
    </location>
</feature>
<feature type="region of interest" description="Disordered" evidence="8">
    <location>
        <begin position="569"/>
        <end position="603"/>
    </location>
</feature>
<dbReference type="Proteomes" id="UP000694409">
    <property type="component" value="Unassembled WGS sequence"/>
</dbReference>
<dbReference type="PANTHER" id="PTHR23336">
    <property type="entry name" value="ZINC FINGER CW-TYPE COILED-COIL DOMAIN PROTEIN 3"/>
    <property type="match status" value="1"/>
</dbReference>
<keyword evidence="5 7" id="KW-0175">Coiled coil</keyword>
<dbReference type="Pfam" id="PF13589">
    <property type="entry name" value="HATPase_c_3"/>
    <property type="match status" value="1"/>
</dbReference>
<keyword evidence="4" id="KW-0862">Zinc</keyword>
<name>A0A8C9N867_SERCA</name>
<evidence type="ECO:0000256" key="6">
    <source>
        <dbReference type="ARBA" id="ARBA00023242"/>
    </source>
</evidence>
<dbReference type="Pfam" id="PF17942">
    <property type="entry name" value="Morc6_S5"/>
    <property type="match status" value="1"/>
</dbReference>
<reference evidence="10" key="2">
    <citation type="submission" date="2025-09" db="UniProtKB">
        <authorList>
            <consortium name="Ensembl"/>
        </authorList>
    </citation>
    <scope>IDENTIFICATION</scope>
</reference>
<feature type="compositionally biased region" description="Polar residues" evidence="8">
    <location>
        <begin position="584"/>
        <end position="602"/>
    </location>
</feature>
<evidence type="ECO:0000256" key="7">
    <source>
        <dbReference type="SAM" id="Coils"/>
    </source>
</evidence>